<dbReference type="FunFam" id="3.20.20.80:FF:000012">
    <property type="entry name" value="Mannan endo-1,4-beta-mannosidase 6"/>
    <property type="match status" value="1"/>
</dbReference>
<evidence type="ECO:0000256" key="6">
    <source>
        <dbReference type="ARBA" id="ARBA00022729"/>
    </source>
</evidence>
<evidence type="ECO:0000256" key="7">
    <source>
        <dbReference type="ARBA" id="ARBA00022801"/>
    </source>
</evidence>
<dbReference type="GO" id="GO:0016985">
    <property type="term" value="F:mannan endo-1,4-beta-mannosidase activity"/>
    <property type="evidence" value="ECO:0007669"/>
    <property type="project" value="UniProtKB-EC"/>
</dbReference>
<protein>
    <recommendedName>
        <fullName evidence="4">mannan endo-1,4-beta-mannosidase</fullName>
        <ecNumber evidence="4">3.2.1.78</ecNumber>
    </recommendedName>
</protein>
<dbReference type="GO" id="GO:0005576">
    <property type="term" value="C:extracellular region"/>
    <property type="evidence" value="ECO:0007669"/>
    <property type="project" value="UniProtKB-SubCell"/>
</dbReference>
<evidence type="ECO:0000256" key="5">
    <source>
        <dbReference type="ARBA" id="ARBA00022525"/>
    </source>
</evidence>
<evidence type="ECO:0000256" key="1">
    <source>
        <dbReference type="ARBA" id="ARBA00001678"/>
    </source>
</evidence>
<dbReference type="AlphaFoldDB" id="A0AB40C7U4"/>
<feature type="domain" description="Glycoside hydrolase family 5" evidence="9">
    <location>
        <begin position="34"/>
        <end position="367"/>
    </location>
</feature>
<evidence type="ECO:0000256" key="3">
    <source>
        <dbReference type="ARBA" id="ARBA00005641"/>
    </source>
</evidence>
<evidence type="ECO:0000256" key="8">
    <source>
        <dbReference type="ARBA" id="ARBA00023295"/>
    </source>
</evidence>
<comment type="catalytic activity">
    <reaction evidence="1">
        <text>Random hydrolysis of (1-&gt;4)-beta-D-mannosidic linkages in mannans, galactomannans and glucomannans.</text>
        <dbReference type="EC" id="3.2.1.78"/>
    </reaction>
</comment>
<accession>A0AB40C7U4</accession>
<keyword evidence="10" id="KW-1185">Reference proteome</keyword>
<name>A0AB40C7U4_DIOCR</name>
<dbReference type="Proteomes" id="UP001515500">
    <property type="component" value="Chromosome 12"/>
</dbReference>
<dbReference type="EC" id="3.2.1.78" evidence="4"/>
<dbReference type="GeneID" id="120273338"/>
<dbReference type="InterPro" id="IPR001547">
    <property type="entry name" value="Glyco_hydro_5"/>
</dbReference>
<dbReference type="RefSeq" id="XP_039135895.1">
    <property type="nucleotide sequence ID" value="XM_039279961.1"/>
</dbReference>
<keyword evidence="7" id="KW-0378">Hydrolase</keyword>
<comment type="similarity">
    <text evidence="3">Belongs to the glycosyl hydrolase 5 (cellulase A) family.</text>
</comment>
<evidence type="ECO:0000256" key="2">
    <source>
        <dbReference type="ARBA" id="ARBA00004613"/>
    </source>
</evidence>
<dbReference type="Pfam" id="PF26410">
    <property type="entry name" value="GH5_mannosidase"/>
    <property type="match status" value="1"/>
</dbReference>
<sequence length="407" mass="45413">MVVFSSTIGSTCWLSSSWRGLLAFEQGSSCQVDSFARPSGTSFLVNGLPFYANGFNAYWLMDKAFDPYEREKVTSAFKDASSYGLTIVRTWAFSDGGGRALQISPGNYNEEMFKALDFVVSEASKYGLRLILCLVNNWSAYGGKYQYVQWARNAGQYVNSEDDFFSNDVVKGFYKNHIKKVLTRINTITGVAYKDDPTIFAWELMNEPRCQSDLSGRTLQAWISEMAAYAKSVDSSHMLDVGMEGFYGESTPERKQFNPGYEVGSDFISNHQVPDIDFATIHAYPEQWAPGLNEEGQQAFLEKWLESHIQDAGDILKKPLIVEEFGKSSRGSGFTVGKRDAFYSTIYDSIYASARVRGPGAGGLFWQLLAQGMDGNRDGYEIIFSECPASTVDIISQQSHRMAALNN</sequence>
<dbReference type="PANTHER" id="PTHR31451:SF39">
    <property type="entry name" value="MANNAN ENDO-1,4-BETA-MANNOSIDASE 1"/>
    <property type="match status" value="1"/>
</dbReference>
<evidence type="ECO:0000313" key="11">
    <source>
        <dbReference type="RefSeq" id="XP_039135895.1"/>
    </source>
</evidence>
<evidence type="ECO:0000256" key="4">
    <source>
        <dbReference type="ARBA" id="ARBA00012706"/>
    </source>
</evidence>
<keyword evidence="5" id="KW-0964">Secreted</keyword>
<dbReference type="SUPFAM" id="SSF51445">
    <property type="entry name" value="(Trans)glycosidases"/>
    <property type="match status" value="1"/>
</dbReference>
<gene>
    <name evidence="11" type="primary">LOC120273338</name>
</gene>
<dbReference type="InterPro" id="IPR017853">
    <property type="entry name" value="GH"/>
</dbReference>
<proteinExistence type="inferred from homology"/>
<keyword evidence="6" id="KW-0732">Signal</keyword>
<organism evidence="10 11">
    <name type="scientific">Dioscorea cayennensis subsp. rotundata</name>
    <name type="common">White Guinea yam</name>
    <name type="synonym">Dioscorea rotundata</name>
    <dbReference type="NCBI Taxonomy" id="55577"/>
    <lineage>
        <taxon>Eukaryota</taxon>
        <taxon>Viridiplantae</taxon>
        <taxon>Streptophyta</taxon>
        <taxon>Embryophyta</taxon>
        <taxon>Tracheophyta</taxon>
        <taxon>Spermatophyta</taxon>
        <taxon>Magnoliopsida</taxon>
        <taxon>Liliopsida</taxon>
        <taxon>Dioscoreales</taxon>
        <taxon>Dioscoreaceae</taxon>
        <taxon>Dioscorea</taxon>
    </lineage>
</organism>
<comment type="subcellular location">
    <subcellularLocation>
        <location evidence="2">Secreted</location>
    </subcellularLocation>
</comment>
<keyword evidence="8" id="KW-0326">Glycosidase</keyword>
<reference evidence="11" key="1">
    <citation type="submission" date="2025-08" db="UniProtKB">
        <authorList>
            <consortium name="RefSeq"/>
        </authorList>
    </citation>
    <scope>IDENTIFICATION</scope>
</reference>
<dbReference type="Gene3D" id="3.20.20.80">
    <property type="entry name" value="Glycosidases"/>
    <property type="match status" value="1"/>
</dbReference>
<evidence type="ECO:0000313" key="10">
    <source>
        <dbReference type="Proteomes" id="UP001515500"/>
    </source>
</evidence>
<dbReference type="GO" id="GO:0000272">
    <property type="term" value="P:polysaccharide catabolic process"/>
    <property type="evidence" value="ECO:0007669"/>
    <property type="project" value="InterPro"/>
</dbReference>
<dbReference type="InterPro" id="IPR045053">
    <property type="entry name" value="MAN-like"/>
</dbReference>
<evidence type="ECO:0000259" key="9">
    <source>
        <dbReference type="Pfam" id="PF26410"/>
    </source>
</evidence>
<dbReference type="PANTHER" id="PTHR31451">
    <property type="match status" value="1"/>
</dbReference>